<dbReference type="AlphaFoldDB" id="A0AAD4KK01"/>
<gene>
    <name evidence="1" type="ORF">BGW36DRAFT_32087</name>
</gene>
<dbReference type="RefSeq" id="XP_046068884.1">
    <property type="nucleotide sequence ID" value="XM_046212637.1"/>
</dbReference>
<keyword evidence="2" id="KW-1185">Reference proteome</keyword>
<dbReference type="Proteomes" id="UP001201262">
    <property type="component" value="Unassembled WGS sequence"/>
</dbReference>
<evidence type="ECO:0000313" key="1">
    <source>
        <dbReference type="EMBL" id="KAH8693011.1"/>
    </source>
</evidence>
<comment type="caution">
    <text evidence="1">The sequence shown here is derived from an EMBL/GenBank/DDBJ whole genome shotgun (WGS) entry which is preliminary data.</text>
</comment>
<dbReference type="GeneID" id="70242924"/>
<accession>A0AAD4KK01</accession>
<evidence type="ECO:0000313" key="2">
    <source>
        <dbReference type="Proteomes" id="UP001201262"/>
    </source>
</evidence>
<protein>
    <submittedName>
        <fullName evidence="1">Uncharacterized protein</fullName>
    </submittedName>
</protein>
<sequence length="475" mass="54677">MSFSIDDQLTWRVTPENPVREVAGMDWERCAALHNLIVHLGWTGMGNSDLDMPTTTWWQAKVTDNLLEEEWSRRLSPSLKLFLQTAYDTPHEHFFYYANFVVGVHEEEDFILRLYQMTNLNLSGHRDGLNFNQKTSRAIFCSDVLDSLSTTNGRMEWDPLEVVLTAWLDMIDTGKVIVRSEGTSTRGPWECTPWELLPYSEHDLTHSINSFNNLITRIECLLEEPSLRPLDNLDDQLRLLEACTAKLNQPVSQELSGLVSQEVLDRLPIPEGFFRRFLLQVRRPKNIRYIAPGLRLPTPSDFASYPFQNFQIPDSMEYDNPVLPVPLFISDIKSSTPLLGYPFHEASNLTHGLWMEYCNRDAHHTFEDACRLYLPFELGANGFARLTDDSLVGENQEDHAMARPSGRKNELYQPGYCHFIPWHGPQLGNVLELWSNLVGLGEWVVGEEGVLGGIEKFREADTEEHSHKYQIFTKW</sequence>
<proteinExistence type="predicted"/>
<reference evidence="1" key="1">
    <citation type="submission" date="2021-12" db="EMBL/GenBank/DDBJ databases">
        <title>Convergent genome expansion in fungi linked to evolution of root-endophyte symbiosis.</title>
        <authorList>
            <consortium name="DOE Joint Genome Institute"/>
            <person name="Ke Y.-H."/>
            <person name="Bonito G."/>
            <person name="Liao H.-L."/>
            <person name="Looney B."/>
            <person name="Rojas-Flechas A."/>
            <person name="Nash J."/>
            <person name="Hameed K."/>
            <person name="Schadt C."/>
            <person name="Martin F."/>
            <person name="Crous P.W."/>
            <person name="Miettinen O."/>
            <person name="Magnuson J.K."/>
            <person name="Labbe J."/>
            <person name="Jacobson D."/>
            <person name="Doktycz M.J."/>
            <person name="Veneault-Fourrey C."/>
            <person name="Kuo A."/>
            <person name="Mondo S."/>
            <person name="Calhoun S."/>
            <person name="Riley R."/>
            <person name="Ohm R."/>
            <person name="LaButti K."/>
            <person name="Andreopoulos B."/>
            <person name="Pangilinan J."/>
            <person name="Nolan M."/>
            <person name="Tritt A."/>
            <person name="Clum A."/>
            <person name="Lipzen A."/>
            <person name="Daum C."/>
            <person name="Barry K."/>
            <person name="Grigoriev I.V."/>
            <person name="Vilgalys R."/>
        </authorList>
    </citation>
    <scope>NUCLEOTIDE SEQUENCE</scope>
    <source>
        <strain evidence="1">PMI_201</strain>
    </source>
</reference>
<name>A0AAD4KK01_9EURO</name>
<organism evidence="1 2">
    <name type="scientific">Talaromyces proteolyticus</name>
    <dbReference type="NCBI Taxonomy" id="1131652"/>
    <lineage>
        <taxon>Eukaryota</taxon>
        <taxon>Fungi</taxon>
        <taxon>Dikarya</taxon>
        <taxon>Ascomycota</taxon>
        <taxon>Pezizomycotina</taxon>
        <taxon>Eurotiomycetes</taxon>
        <taxon>Eurotiomycetidae</taxon>
        <taxon>Eurotiales</taxon>
        <taxon>Trichocomaceae</taxon>
        <taxon>Talaromyces</taxon>
        <taxon>Talaromyces sect. Bacilispori</taxon>
    </lineage>
</organism>
<dbReference type="EMBL" id="JAJTJA010000010">
    <property type="protein sequence ID" value="KAH8693011.1"/>
    <property type="molecule type" value="Genomic_DNA"/>
</dbReference>